<protein>
    <submittedName>
        <fullName evidence="2">Putative secreted protein</fullName>
    </submittedName>
</protein>
<sequence>MNKSCQVWIQLFLCILACISGKIVNTFWRRKGAPSLVRWSICCTCLWHELAGKCFLATGILTISEASGMLLNFLLF</sequence>
<name>A0A6B0U2Z1_IXORI</name>
<dbReference type="AlphaFoldDB" id="A0A6B0U2Z1"/>
<dbReference type="EMBL" id="GIFC01001474">
    <property type="protein sequence ID" value="MXU83557.1"/>
    <property type="molecule type" value="Transcribed_RNA"/>
</dbReference>
<organism evidence="2">
    <name type="scientific">Ixodes ricinus</name>
    <name type="common">Common tick</name>
    <name type="synonym">Acarus ricinus</name>
    <dbReference type="NCBI Taxonomy" id="34613"/>
    <lineage>
        <taxon>Eukaryota</taxon>
        <taxon>Metazoa</taxon>
        <taxon>Ecdysozoa</taxon>
        <taxon>Arthropoda</taxon>
        <taxon>Chelicerata</taxon>
        <taxon>Arachnida</taxon>
        <taxon>Acari</taxon>
        <taxon>Parasitiformes</taxon>
        <taxon>Ixodida</taxon>
        <taxon>Ixodoidea</taxon>
        <taxon>Ixodidae</taxon>
        <taxon>Ixodinae</taxon>
        <taxon>Ixodes</taxon>
    </lineage>
</organism>
<feature type="signal peptide" evidence="1">
    <location>
        <begin position="1"/>
        <end position="21"/>
    </location>
</feature>
<proteinExistence type="predicted"/>
<reference evidence="2" key="1">
    <citation type="submission" date="2019-12" db="EMBL/GenBank/DDBJ databases">
        <title>An insight into the sialome of adult female Ixodes ricinus ticks feeding for 6 days.</title>
        <authorList>
            <person name="Perner J."/>
            <person name="Ribeiro J.M.C."/>
        </authorList>
    </citation>
    <scope>NUCLEOTIDE SEQUENCE</scope>
    <source>
        <strain evidence="2">Semi-engorged</strain>
        <tissue evidence="2">Salivary glands</tissue>
    </source>
</reference>
<accession>A0A6B0U2Z1</accession>
<evidence type="ECO:0000256" key="1">
    <source>
        <dbReference type="SAM" id="SignalP"/>
    </source>
</evidence>
<keyword evidence="1" id="KW-0732">Signal</keyword>
<feature type="chain" id="PRO_5025598931" evidence="1">
    <location>
        <begin position="22"/>
        <end position="76"/>
    </location>
</feature>
<evidence type="ECO:0000313" key="2">
    <source>
        <dbReference type="EMBL" id="MXU83557.1"/>
    </source>
</evidence>